<keyword evidence="2" id="KW-1185">Reference proteome</keyword>
<sequence length="84" mass="9360">MRKSPSTGTSYSDCIQHDVLTNLKDMMMHADVGDLQFVTGRLEISDIVPHRNLENRKVPVNKHRHEICVAALPSVVLGTFCGDL</sequence>
<proteinExistence type="predicted"/>
<evidence type="ECO:0000313" key="1">
    <source>
        <dbReference type="EMBL" id="VDK36118.1"/>
    </source>
</evidence>
<protein>
    <submittedName>
        <fullName evidence="3">Plexin_cytopl domain-containing protein</fullName>
    </submittedName>
</protein>
<dbReference type="WBParaSite" id="TASK_0000609401-mRNA-1">
    <property type="protein sequence ID" value="TASK_0000609401-mRNA-1"/>
    <property type="gene ID" value="TASK_0000609401"/>
</dbReference>
<dbReference type="EMBL" id="UYRS01018468">
    <property type="protein sequence ID" value="VDK36118.1"/>
    <property type="molecule type" value="Genomic_DNA"/>
</dbReference>
<name>A0A0R3W763_TAEAS</name>
<reference evidence="3" key="1">
    <citation type="submission" date="2017-02" db="UniProtKB">
        <authorList>
            <consortium name="WormBaseParasite"/>
        </authorList>
    </citation>
    <scope>IDENTIFICATION</scope>
</reference>
<accession>A0A0R3W763</accession>
<gene>
    <name evidence="1" type="ORF">TASK_LOCUS6095</name>
</gene>
<organism evidence="3">
    <name type="scientific">Taenia asiatica</name>
    <name type="common">Asian tapeworm</name>
    <dbReference type="NCBI Taxonomy" id="60517"/>
    <lineage>
        <taxon>Eukaryota</taxon>
        <taxon>Metazoa</taxon>
        <taxon>Spiralia</taxon>
        <taxon>Lophotrochozoa</taxon>
        <taxon>Platyhelminthes</taxon>
        <taxon>Cestoda</taxon>
        <taxon>Eucestoda</taxon>
        <taxon>Cyclophyllidea</taxon>
        <taxon>Taeniidae</taxon>
        <taxon>Taenia</taxon>
    </lineage>
</organism>
<dbReference type="Proteomes" id="UP000282613">
    <property type="component" value="Unassembled WGS sequence"/>
</dbReference>
<evidence type="ECO:0000313" key="2">
    <source>
        <dbReference type="Proteomes" id="UP000282613"/>
    </source>
</evidence>
<dbReference type="AlphaFoldDB" id="A0A0R3W763"/>
<evidence type="ECO:0000313" key="3">
    <source>
        <dbReference type="WBParaSite" id="TASK_0000609401-mRNA-1"/>
    </source>
</evidence>
<reference evidence="1 2" key="2">
    <citation type="submission" date="2018-11" db="EMBL/GenBank/DDBJ databases">
        <authorList>
            <consortium name="Pathogen Informatics"/>
        </authorList>
    </citation>
    <scope>NUCLEOTIDE SEQUENCE [LARGE SCALE GENOMIC DNA]</scope>
</reference>